<accession>A0A507QXH4</accession>
<evidence type="ECO:0000256" key="11">
    <source>
        <dbReference type="ARBA" id="ARBA00048679"/>
    </source>
</evidence>
<feature type="region of interest" description="Disordered" evidence="12">
    <location>
        <begin position="482"/>
        <end position="659"/>
    </location>
</feature>
<dbReference type="PROSITE" id="PS50011">
    <property type="entry name" value="PROTEIN_KINASE_DOM"/>
    <property type="match status" value="1"/>
</dbReference>
<sequence>MSSHTPAMSSYHSQSHSYHGHVAQTSAYNPIAALQAPAGTFLPGTKVQVGNHRVVVEKYLSEGGFAHVYLVRLPQPVDHSEVAVLKRVAVPDKIELANMRTEVETMKKLRGHRHIVKYIDSHASQLQGGGYEVFLLMEYCSGGGLIDFMNTRLQNRLTEPEIIKIFSDVTEGVACMHYLKPPLLHRDLKVENVLISRSGSGVCYKLCDFGSAAPPRPAAKTAAEGRLIEEDIQRHTTLQYRSPEMIDVYRKHPIDEKSDIWALGVLLYKLCYYTTPFEDAGQMAILNASFKFPAYPPFSDRLKLLIASMLREDPQKRPSIYEILNAVCKMQGKETPIRDIYSSRSTSEAHRYQELPKPPAETARVGAVFSPPVQETQIIPDIAPMRRGRPAKPTSQHNSTRPSPSPFRGPSADPFAALDGGRARSRNTDELSHRFPTLDQFQILHETGGKFDFEPAVAAESKPEDEDLARRLTNALADDAFVKRREPVREPVMQSKGPPGSSVDTKPRESPRPPEERSQQQTPLYQPIPTKPTMVSTGTMTSPPATPGVPEIKTSNRSVYKYAPQESDHQPSSQPRTAENERKQFGQINNSSTNSNNSNINNHHDVLSSHTTASFKTQPAPRPSSEGISHVPASSRPSLEGLRPSHAELDPSVVRSKSVISRTRPLSVYATSKHDFPDRVESARASLDLPRPKYDGGAMLKPVRSDIGREYDPSNISSDVDYLRAKEEEMHRKREKRPGTSAKHTKRPSLSKSIPGTKLLTGRFGDAFRRFESHGSDHKHRHALPPSEKPAQMTLITNSEVMQSSEDALDDAEEDDADISPEMRRELERRRLLQEEKRVASAAAEYRRLVAERGQGRWKAGTDNPRSAAIQSKMQSLLQENNRVPSTRTASGYGRYTDSNTTALQAKPSESRPEQNPSTSRTAGPAYGTHSGRASPSRENRDERGISSGVPIQHPTQTGCVTAAVSQPQRTGPRPVPPPRPVAPPKPKNLRVGTTQDISPPSSRESNGALKSPANVDDWESSFSRRFPSLSRLEMVETEIEVPRMSSLRTKEV</sequence>
<dbReference type="SMART" id="SM00220">
    <property type="entry name" value="S_TKc"/>
    <property type="match status" value="1"/>
</dbReference>
<evidence type="ECO:0000256" key="1">
    <source>
        <dbReference type="ARBA" id="ARBA00004496"/>
    </source>
</evidence>
<evidence type="ECO:0000256" key="2">
    <source>
        <dbReference type="ARBA" id="ARBA00012513"/>
    </source>
</evidence>
<feature type="region of interest" description="Disordered" evidence="12">
    <location>
        <begin position="801"/>
        <end position="823"/>
    </location>
</feature>
<feature type="compositionally biased region" description="Polar residues" evidence="12">
    <location>
        <begin position="533"/>
        <end position="543"/>
    </location>
</feature>
<evidence type="ECO:0000256" key="4">
    <source>
        <dbReference type="ARBA" id="ARBA00022527"/>
    </source>
</evidence>
<feature type="compositionally biased region" description="Pro residues" evidence="12">
    <location>
        <begin position="974"/>
        <end position="987"/>
    </location>
</feature>
<dbReference type="GO" id="GO:0000147">
    <property type="term" value="P:actin cortical patch assembly"/>
    <property type="evidence" value="ECO:0007669"/>
    <property type="project" value="TreeGrafter"/>
</dbReference>
<dbReference type="AlphaFoldDB" id="A0A507QXH4"/>
<evidence type="ECO:0000256" key="8">
    <source>
        <dbReference type="ARBA" id="ARBA00022777"/>
    </source>
</evidence>
<evidence type="ECO:0000256" key="7">
    <source>
        <dbReference type="ARBA" id="ARBA00022741"/>
    </source>
</evidence>
<proteinExistence type="predicted"/>
<keyword evidence="15" id="KW-1185">Reference proteome</keyword>
<keyword evidence="9" id="KW-0067">ATP-binding</keyword>
<evidence type="ECO:0000256" key="9">
    <source>
        <dbReference type="ARBA" id="ARBA00022840"/>
    </source>
</evidence>
<feature type="compositionally biased region" description="Polar residues" evidence="12">
    <location>
        <begin position="869"/>
        <end position="890"/>
    </location>
</feature>
<comment type="subcellular location">
    <subcellularLocation>
        <location evidence="1">Cytoplasm</location>
    </subcellularLocation>
</comment>
<dbReference type="EMBL" id="VIFY01000030">
    <property type="protein sequence ID" value="TQB74536.1"/>
    <property type="molecule type" value="Genomic_DNA"/>
</dbReference>
<evidence type="ECO:0000256" key="3">
    <source>
        <dbReference type="ARBA" id="ARBA00022490"/>
    </source>
</evidence>
<feature type="region of interest" description="Disordered" evidence="12">
    <location>
        <begin position="376"/>
        <end position="434"/>
    </location>
</feature>
<feature type="region of interest" description="Disordered" evidence="12">
    <location>
        <begin position="852"/>
        <end position="1022"/>
    </location>
</feature>
<dbReference type="Pfam" id="PF00069">
    <property type="entry name" value="Pkinase"/>
    <property type="match status" value="1"/>
</dbReference>
<organism evidence="14 15">
    <name type="scientific">Monascus purpureus</name>
    <name type="common">Red mold</name>
    <name type="synonym">Monascus anka</name>
    <dbReference type="NCBI Taxonomy" id="5098"/>
    <lineage>
        <taxon>Eukaryota</taxon>
        <taxon>Fungi</taxon>
        <taxon>Dikarya</taxon>
        <taxon>Ascomycota</taxon>
        <taxon>Pezizomycotina</taxon>
        <taxon>Eurotiomycetes</taxon>
        <taxon>Eurotiomycetidae</taxon>
        <taxon>Eurotiales</taxon>
        <taxon>Aspergillaceae</taxon>
        <taxon>Monascus</taxon>
    </lineage>
</organism>
<dbReference type="EC" id="2.7.11.1" evidence="2"/>
<feature type="region of interest" description="Disordered" evidence="12">
    <location>
        <begin position="705"/>
        <end position="760"/>
    </location>
</feature>
<dbReference type="GO" id="GO:0005737">
    <property type="term" value="C:cytoplasm"/>
    <property type="evidence" value="ECO:0007669"/>
    <property type="project" value="UniProtKB-SubCell"/>
</dbReference>
<name>A0A507QXH4_MONPU</name>
<dbReference type="PANTHER" id="PTHR22967">
    <property type="entry name" value="SERINE/THREONINE PROTEIN KINASE"/>
    <property type="match status" value="1"/>
</dbReference>
<dbReference type="GO" id="GO:0007015">
    <property type="term" value="P:actin filament organization"/>
    <property type="evidence" value="ECO:0007669"/>
    <property type="project" value="TreeGrafter"/>
</dbReference>
<dbReference type="PROSITE" id="PS00108">
    <property type="entry name" value="PROTEIN_KINASE_ST"/>
    <property type="match status" value="1"/>
</dbReference>
<feature type="compositionally biased region" description="Polar residues" evidence="12">
    <location>
        <begin position="954"/>
        <end position="970"/>
    </location>
</feature>
<evidence type="ECO:0000256" key="6">
    <source>
        <dbReference type="ARBA" id="ARBA00022679"/>
    </source>
</evidence>
<dbReference type="CDD" id="cd14037">
    <property type="entry name" value="STKc_NAK_like"/>
    <property type="match status" value="1"/>
</dbReference>
<feature type="compositionally biased region" description="Low complexity" evidence="12">
    <location>
        <begin position="588"/>
        <end position="601"/>
    </location>
</feature>
<gene>
    <name evidence="14" type="ORF">MPDQ_004642</name>
</gene>
<feature type="compositionally biased region" description="Polar residues" evidence="12">
    <location>
        <begin position="992"/>
        <end position="1006"/>
    </location>
</feature>
<dbReference type="OrthoDB" id="2018507at2759"/>
<keyword evidence="3" id="KW-0963">Cytoplasm</keyword>
<dbReference type="SUPFAM" id="SSF56112">
    <property type="entry name" value="Protein kinase-like (PK-like)"/>
    <property type="match status" value="1"/>
</dbReference>
<dbReference type="FunFam" id="1.10.510.10:FF:000441">
    <property type="entry name" value="Serine/threonine protein kinase"/>
    <property type="match status" value="1"/>
</dbReference>
<reference evidence="14 15" key="1">
    <citation type="submission" date="2019-06" db="EMBL/GenBank/DDBJ databases">
        <title>Wine fermentation using esterase from Monascus purpureus.</title>
        <authorList>
            <person name="Geng C."/>
            <person name="Zhang Y."/>
        </authorList>
    </citation>
    <scope>NUCLEOTIDE SEQUENCE [LARGE SCALE GENOMIC DNA]</scope>
    <source>
        <strain evidence="14">HQ1</strain>
    </source>
</reference>
<comment type="caution">
    <text evidence="14">The sequence shown here is derived from an EMBL/GenBank/DDBJ whole genome shotgun (WGS) entry which is preliminary data.</text>
</comment>
<dbReference type="PANTHER" id="PTHR22967:SF57">
    <property type="entry name" value="AUXILIN, ISOFORM A-RELATED"/>
    <property type="match status" value="1"/>
</dbReference>
<dbReference type="Gene3D" id="1.10.510.10">
    <property type="entry name" value="Transferase(Phosphotransferase) domain 1"/>
    <property type="match status" value="1"/>
</dbReference>
<feature type="region of interest" description="Disordered" evidence="12">
    <location>
        <begin position="339"/>
        <end position="361"/>
    </location>
</feature>
<evidence type="ECO:0000313" key="14">
    <source>
        <dbReference type="EMBL" id="TQB74536.1"/>
    </source>
</evidence>
<dbReference type="Proteomes" id="UP000319663">
    <property type="component" value="Unassembled WGS sequence"/>
</dbReference>
<evidence type="ECO:0000256" key="5">
    <source>
        <dbReference type="ARBA" id="ARBA00022553"/>
    </source>
</evidence>
<protein>
    <recommendedName>
        <fullName evidence="2">non-specific serine/threonine protein kinase</fullName>
        <ecNumber evidence="2">2.7.11.1</ecNumber>
    </recommendedName>
</protein>
<keyword evidence="5" id="KW-0597">Phosphoprotein</keyword>
<dbReference type="InterPro" id="IPR000719">
    <property type="entry name" value="Prot_kinase_dom"/>
</dbReference>
<feature type="compositionally biased region" description="Basic and acidic residues" evidence="12">
    <location>
        <begin position="936"/>
        <end position="945"/>
    </location>
</feature>
<keyword evidence="6" id="KW-0808">Transferase</keyword>
<feature type="compositionally biased region" description="Basic and acidic residues" evidence="12">
    <location>
        <begin position="721"/>
        <end position="732"/>
    </location>
</feature>
<keyword evidence="8" id="KW-0418">Kinase</keyword>
<feature type="compositionally biased region" description="Polar residues" evidence="12">
    <location>
        <begin position="393"/>
        <end position="402"/>
    </location>
</feature>
<evidence type="ECO:0000256" key="10">
    <source>
        <dbReference type="ARBA" id="ARBA00047899"/>
    </source>
</evidence>
<keyword evidence="7" id="KW-0547">Nucleotide-binding</keyword>
<comment type="catalytic activity">
    <reaction evidence="11">
        <text>L-seryl-[protein] + ATP = O-phospho-L-seryl-[protein] + ADP + H(+)</text>
        <dbReference type="Rhea" id="RHEA:17989"/>
        <dbReference type="Rhea" id="RHEA-COMP:9863"/>
        <dbReference type="Rhea" id="RHEA-COMP:11604"/>
        <dbReference type="ChEBI" id="CHEBI:15378"/>
        <dbReference type="ChEBI" id="CHEBI:29999"/>
        <dbReference type="ChEBI" id="CHEBI:30616"/>
        <dbReference type="ChEBI" id="CHEBI:83421"/>
        <dbReference type="ChEBI" id="CHEBI:456216"/>
        <dbReference type="EC" id="2.7.11.1"/>
    </reaction>
</comment>
<evidence type="ECO:0000256" key="12">
    <source>
        <dbReference type="SAM" id="MobiDB-lite"/>
    </source>
</evidence>
<dbReference type="GO" id="GO:0005524">
    <property type="term" value="F:ATP binding"/>
    <property type="evidence" value="ECO:0007669"/>
    <property type="project" value="UniProtKB-KW"/>
</dbReference>
<keyword evidence="4" id="KW-0723">Serine/threonine-protein kinase</keyword>
<evidence type="ECO:0000259" key="13">
    <source>
        <dbReference type="PROSITE" id="PS50011"/>
    </source>
</evidence>
<feature type="compositionally biased region" description="Acidic residues" evidence="12">
    <location>
        <begin position="807"/>
        <end position="819"/>
    </location>
</feature>
<evidence type="ECO:0000313" key="15">
    <source>
        <dbReference type="Proteomes" id="UP000319663"/>
    </source>
</evidence>
<comment type="catalytic activity">
    <reaction evidence="10">
        <text>L-threonyl-[protein] + ATP = O-phospho-L-threonyl-[protein] + ADP + H(+)</text>
        <dbReference type="Rhea" id="RHEA:46608"/>
        <dbReference type="Rhea" id="RHEA-COMP:11060"/>
        <dbReference type="Rhea" id="RHEA-COMP:11605"/>
        <dbReference type="ChEBI" id="CHEBI:15378"/>
        <dbReference type="ChEBI" id="CHEBI:30013"/>
        <dbReference type="ChEBI" id="CHEBI:30616"/>
        <dbReference type="ChEBI" id="CHEBI:61977"/>
        <dbReference type="ChEBI" id="CHEBI:456216"/>
        <dbReference type="EC" id="2.7.11.1"/>
    </reaction>
</comment>
<feature type="domain" description="Protein kinase" evidence="13">
    <location>
        <begin position="54"/>
        <end position="338"/>
    </location>
</feature>
<feature type="compositionally biased region" description="Basic and acidic residues" evidence="12">
    <location>
        <begin position="505"/>
        <end position="518"/>
    </location>
</feature>
<dbReference type="STRING" id="5098.A0A507QXH4"/>
<dbReference type="InterPro" id="IPR008271">
    <property type="entry name" value="Ser/Thr_kinase_AS"/>
</dbReference>
<dbReference type="GO" id="GO:0004674">
    <property type="term" value="F:protein serine/threonine kinase activity"/>
    <property type="evidence" value="ECO:0007669"/>
    <property type="project" value="UniProtKB-KW"/>
</dbReference>
<feature type="compositionally biased region" description="Polar residues" evidence="12">
    <location>
        <begin position="608"/>
        <end position="617"/>
    </location>
</feature>
<dbReference type="InterPro" id="IPR011009">
    <property type="entry name" value="Kinase-like_dom_sf"/>
</dbReference>